<protein>
    <submittedName>
        <fullName evidence="2">Putative secreted histamine binding protein of 21.3 kDa</fullName>
    </submittedName>
</protein>
<evidence type="ECO:0000256" key="1">
    <source>
        <dbReference type="SAM" id="SignalP"/>
    </source>
</evidence>
<organism evidence="2">
    <name type="scientific">Ixodes ricinus</name>
    <name type="common">Common tick</name>
    <name type="synonym">Acarus ricinus</name>
    <dbReference type="NCBI Taxonomy" id="34613"/>
    <lineage>
        <taxon>Eukaryota</taxon>
        <taxon>Metazoa</taxon>
        <taxon>Ecdysozoa</taxon>
        <taxon>Arthropoda</taxon>
        <taxon>Chelicerata</taxon>
        <taxon>Arachnida</taxon>
        <taxon>Acari</taxon>
        <taxon>Parasitiformes</taxon>
        <taxon>Ixodida</taxon>
        <taxon>Ixodoidea</taxon>
        <taxon>Ixodidae</taxon>
        <taxon>Ixodinae</taxon>
        <taxon>Ixodes</taxon>
    </lineage>
</organism>
<evidence type="ECO:0000313" key="2">
    <source>
        <dbReference type="EMBL" id="JAC92556.1"/>
    </source>
</evidence>
<keyword evidence="1" id="KW-0732">Signal</keyword>
<name>A0A090X867_IXORI</name>
<dbReference type="EMBL" id="GBIH01002154">
    <property type="protein sequence ID" value="JAC92556.1"/>
    <property type="molecule type" value="mRNA"/>
</dbReference>
<dbReference type="AlphaFoldDB" id="A0A090X867"/>
<accession>A0A090X867</accession>
<dbReference type="GO" id="GO:0043176">
    <property type="term" value="F:amine binding"/>
    <property type="evidence" value="ECO:0007669"/>
    <property type="project" value="InterPro"/>
</dbReference>
<feature type="chain" id="PRO_5001868937" evidence="1">
    <location>
        <begin position="29"/>
        <end position="396"/>
    </location>
</feature>
<proteinExistence type="evidence at transcript level"/>
<dbReference type="SUPFAM" id="SSF50814">
    <property type="entry name" value="Lipocalins"/>
    <property type="match status" value="1"/>
</dbReference>
<dbReference type="InterPro" id="IPR002970">
    <property type="entry name" value="Tick_his-bd"/>
</dbReference>
<sequence length="396" mass="45371">MPMCLQSGAHPLLLSCFGIFLAITATAASTAQDGTPVDISEVLSAVHGKMYNFQFKNSEAVIFTDSPATCLTIQFLYSEEEANSFAEVWIYYKTNDRRRHVETIPLKFTAETGRKLRLEILESSKNGHTFRKAEFQAFKYKSCYILKASLNNECFIIVVPTSSDVSRANECVPQTKLLKCKYENYEVSKDLKCLEYEEVYKAHEAPGVPNSAPKVVNEATAQIPSDDTPLDERHHLLQRYQDFPRGLLFGTLQLVYSSLEEDPSRICMFMYRPNENPPEHGKLHMLTTYNNQKDFIVQDFHPKTADGRNTAYKTKAQIYRNGKFYETWVIFTDRKRCTILRTPGYHDLCELFTAGHRTSGSLNNYCFFIYAMYCKEPAKKFTSLGDCWPPARQPNP</sequence>
<dbReference type="Pfam" id="PF02098">
    <property type="entry name" value="His_binding"/>
    <property type="match status" value="1"/>
</dbReference>
<dbReference type="Gene3D" id="2.40.128.20">
    <property type="match status" value="1"/>
</dbReference>
<feature type="signal peptide" evidence="1">
    <location>
        <begin position="1"/>
        <end position="28"/>
    </location>
</feature>
<dbReference type="GO" id="GO:0030682">
    <property type="term" value="P:symbiont-mediated perturbation of host defenses"/>
    <property type="evidence" value="ECO:0007669"/>
    <property type="project" value="InterPro"/>
</dbReference>
<reference evidence="2" key="1">
    <citation type="journal article" date="2015" name="PLoS Negl. Trop. Dis.">
        <title>Deep Sequencing Analysis of the Ixodes ricinus Haemocytome.</title>
        <authorList>
            <person name="Kotsyfakis M."/>
            <person name="Kopacek P."/>
            <person name="Franta Z."/>
            <person name="Pedra J.H."/>
            <person name="Ribeiro J.M."/>
        </authorList>
    </citation>
    <scope>NUCLEOTIDE SEQUENCE</scope>
</reference>
<dbReference type="InterPro" id="IPR012674">
    <property type="entry name" value="Calycin"/>
</dbReference>